<evidence type="ECO:0000313" key="5">
    <source>
        <dbReference type="Proteomes" id="UP000185511"/>
    </source>
</evidence>
<dbReference type="PANTHER" id="PTHR43877:SF2">
    <property type="entry name" value="AMINOALKYLPHOSPHONATE N-ACETYLTRANSFERASE-RELATED"/>
    <property type="match status" value="1"/>
</dbReference>
<gene>
    <name evidence="4" type="ORF">UA74_00895</name>
</gene>
<keyword evidence="2" id="KW-0012">Acyltransferase</keyword>
<protein>
    <submittedName>
        <fullName evidence="4">Acetyltransferase (GNAT) family protein</fullName>
    </submittedName>
</protein>
<keyword evidence="1" id="KW-0808">Transferase</keyword>
<dbReference type="PANTHER" id="PTHR43877">
    <property type="entry name" value="AMINOALKYLPHOSPHONATE N-ACETYLTRANSFERASE-RELATED-RELATED"/>
    <property type="match status" value="1"/>
</dbReference>
<dbReference type="EMBL" id="CP016076">
    <property type="protein sequence ID" value="APU12272.1"/>
    <property type="molecule type" value="Genomic_DNA"/>
</dbReference>
<dbReference type="InterPro" id="IPR050832">
    <property type="entry name" value="Bact_Acetyltransf"/>
</dbReference>
<dbReference type="InterPro" id="IPR000182">
    <property type="entry name" value="GNAT_dom"/>
</dbReference>
<dbReference type="PROSITE" id="PS51186">
    <property type="entry name" value="GNAT"/>
    <property type="match status" value="1"/>
</dbReference>
<dbReference type="CDD" id="cd04301">
    <property type="entry name" value="NAT_SF"/>
    <property type="match status" value="1"/>
</dbReference>
<dbReference type="KEGG" id="acad:UA74_00895"/>
<name>A0AAC9L928_9PSEU</name>
<proteinExistence type="predicted"/>
<accession>A0AAC9L928</accession>
<evidence type="ECO:0000256" key="1">
    <source>
        <dbReference type="ARBA" id="ARBA00022679"/>
    </source>
</evidence>
<feature type="domain" description="N-acetyltransferase" evidence="3">
    <location>
        <begin position="1"/>
        <end position="130"/>
    </location>
</feature>
<dbReference type="GO" id="GO:0016747">
    <property type="term" value="F:acyltransferase activity, transferring groups other than amino-acyl groups"/>
    <property type="evidence" value="ECO:0007669"/>
    <property type="project" value="InterPro"/>
</dbReference>
<dbReference type="Proteomes" id="UP000185511">
    <property type="component" value="Chromosome"/>
</dbReference>
<dbReference type="SUPFAM" id="SSF55729">
    <property type="entry name" value="Acyl-CoA N-acyltransferases (Nat)"/>
    <property type="match status" value="1"/>
</dbReference>
<evidence type="ECO:0000259" key="3">
    <source>
        <dbReference type="PROSITE" id="PS51186"/>
    </source>
</evidence>
<dbReference type="RefSeq" id="WP_075738028.1">
    <property type="nucleotide sequence ID" value="NZ_CP016076.1"/>
</dbReference>
<dbReference type="InterPro" id="IPR016181">
    <property type="entry name" value="Acyl_CoA_acyltransferase"/>
</dbReference>
<organism evidence="4 5">
    <name type="scientific">Actinoalloteichus fjordicus</name>
    <dbReference type="NCBI Taxonomy" id="1612552"/>
    <lineage>
        <taxon>Bacteria</taxon>
        <taxon>Bacillati</taxon>
        <taxon>Actinomycetota</taxon>
        <taxon>Actinomycetes</taxon>
        <taxon>Pseudonocardiales</taxon>
        <taxon>Pseudonocardiaceae</taxon>
        <taxon>Actinoalloteichus</taxon>
    </lineage>
</organism>
<dbReference type="Gene3D" id="3.40.630.30">
    <property type="match status" value="1"/>
</dbReference>
<evidence type="ECO:0000256" key="2">
    <source>
        <dbReference type="ARBA" id="ARBA00023315"/>
    </source>
</evidence>
<evidence type="ECO:0000313" key="4">
    <source>
        <dbReference type="EMBL" id="APU12272.1"/>
    </source>
</evidence>
<sequence>MRSPGLLLGSWVACGPVADELLGHVALVAADEEIAGRAWLRHVGPSGARPAGISRLFVSPAARGRGVGALLLDAACAHARRHGLHPVLDVIARDRAAVALYTRYGFRLLDAVPVDLGGVEETARCLALPG</sequence>
<keyword evidence="5" id="KW-1185">Reference proteome</keyword>
<dbReference type="Pfam" id="PF00583">
    <property type="entry name" value="Acetyltransf_1"/>
    <property type="match status" value="1"/>
</dbReference>
<dbReference type="AlphaFoldDB" id="A0AAC9L928"/>
<reference evidence="5" key="1">
    <citation type="submission" date="2016-06" db="EMBL/GenBank/DDBJ databases">
        <title>Complete genome sequence of Actinoalloteichus fjordicus DSM 46855 (=ADI127-17), type strain of the new species Actinoalloteichus fjordicus.</title>
        <authorList>
            <person name="Ruckert C."/>
            <person name="Nouioui I."/>
            <person name="Willmese J."/>
            <person name="van Wezel G."/>
            <person name="Klenk H.-P."/>
            <person name="Kalinowski J."/>
            <person name="Zotchev S.B."/>
        </authorList>
    </citation>
    <scope>NUCLEOTIDE SEQUENCE [LARGE SCALE GENOMIC DNA]</scope>
    <source>
        <strain evidence="5">ADI127-7</strain>
    </source>
</reference>